<sequence length="244" mass="28338">MIQLVFIQKGQAVTDSLTVAEAFGKEHRRVMQDIRELPCSDDFRLHHFVQSDYTNGQGRPTPKYLMTEQGFTMLVMGYTGPKAMEFKERYITEFHRMREKIQTTAVDTSQLSPILQLLIQQEQQQQAIMQRQDATDQRVAVIQETILQRDDDWRDKLNGMLNGAARRSGGVFRDLRKRSYEMLESRAKCDLNRRLRNLHDRLRESGATKTKISETNRLDVIEADPKLKEIYTTVVKELSIGTLT</sequence>
<reference evidence="1 2" key="1">
    <citation type="submission" date="2018-06" db="EMBL/GenBank/DDBJ databases">
        <authorList>
            <consortium name="Pathogen Informatics"/>
            <person name="Doyle S."/>
        </authorList>
    </citation>
    <scope>NUCLEOTIDE SEQUENCE [LARGE SCALE GENOMIC DNA]</scope>
    <source>
        <strain evidence="1 2">NCTC10343</strain>
    </source>
</reference>
<evidence type="ECO:0000313" key="2">
    <source>
        <dbReference type="Proteomes" id="UP000254400"/>
    </source>
</evidence>
<dbReference type="Proteomes" id="UP000254400">
    <property type="component" value="Unassembled WGS sequence"/>
</dbReference>
<dbReference type="NCBIfam" id="TIGR02681">
    <property type="entry name" value="phage_pRha"/>
    <property type="match status" value="1"/>
</dbReference>
<dbReference type="AlphaFoldDB" id="A0A378XV54"/>
<dbReference type="GeneID" id="93350337"/>
<dbReference type="RefSeq" id="WP_019686649.1">
    <property type="nucleotide sequence ID" value="NZ_CP036496.1"/>
</dbReference>
<accession>A0A378XV54</accession>
<proteinExistence type="predicted"/>
<gene>
    <name evidence="1" type="ORF">NCTC10343_01551</name>
</gene>
<dbReference type="InterPro" id="IPR014054">
    <property type="entry name" value="Phage_regulatory_Rha"/>
</dbReference>
<evidence type="ECO:0000313" key="1">
    <source>
        <dbReference type="EMBL" id="SUA68187.1"/>
    </source>
</evidence>
<name>A0A378XV54_PAEPO</name>
<dbReference type="EMBL" id="UGSC01000001">
    <property type="protein sequence ID" value="SUA68187.1"/>
    <property type="molecule type" value="Genomic_DNA"/>
</dbReference>
<organism evidence="1 2">
    <name type="scientific">Paenibacillus polymyxa</name>
    <name type="common">Bacillus polymyxa</name>
    <dbReference type="NCBI Taxonomy" id="1406"/>
    <lineage>
        <taxon>Bacteria</taxon>
        <taxon>Bacillati</taxon>
        <taxon>Bacillota</taxon>
        <taxon>Bacilli</taxon>
        <taxon>Bacillales</taxon>
        <taxon>Paenibacillaceae</taxon>
        <taxon>Paenibacillus</taxon>
    </lineage>
</organism>
<dbReference type="Pfam" id="PF09669">
    <property type="entry name" value="Phage_pRha"/>
    <property type="match status" value="1"/>
</dbReference>
<protein>
    <submittedName>
        <fullName evidence="1">Phage regulatory protein, Rha family</fullName>
    </submittedName>
</protein>